<evidence type="ECO:0000259" key="4">
    <source>
        <dbReference type="Pfam" id="PF04666"/>
    </source>
</evidence>
<dbReference type="GO" id="GO:0008375">
    <property type="term" value="F:acetylglucosaminyltransferase activity"/>
    <property type="evidence" value="ECO:0007669"/>
    <property type="project" value="TreeGrafter"/>
</dbReference>
<organism evidence="6 7">
    <name type="scientific">Acanthocheilonema viteae</name>
    <name type="common">Filarial nematode worm</name>
    <name type="synonym">Dipetalonema viteae</name>
    <dbReference type="NCBI Taxonomy" id="6277"/>
    <lineage>
        <taxon>Eukaryota</taxon>
        <taxon>Metazoa</taxon>
        <taxon>Ecdysozoa</taxon>
        <taxon>Nematoda</taxon>
        <taxon>Chromadorea</taxon>
        <taxon>Rhabditida</taxon>
        <taxon>Spirurina</taxon>
        <taxon>Spiruromorpha</taxon>
        <taxon>Filarioidea</taxon>
        <taxon>Onchocercidae</taxon>
        <taxon>Acanthocheilonema</taxon>
    </lineage>
</organism>
<proteinExistence type="predicted"/>
<keyword evidence="7" id="KW-1185">Reference proteome</keyword>
<sequence length="554" mass="64514">MVVRWYMLRRLLLTLWIVMFLIGITVYSLSKYNDALNHNIRLNFESRLHRLQNDLKKTQMLLEDRDRECYLCNNFPKLLANDSKELVLSLPTFLDFLPHLYTLPNSALYPALIYPSNFSRMTKTDLVIGIPTVARLNQSYLIPTLQSLIGGITSSEIEMVTIVVLISDGKGASSSFVRHQCTSLQSEFPSELNSGLLTVIVPPNEWYSDLYSVTPTFNDSAERMYWRTKQNLDYMYLMLYSQQRGKYYLQLEDDVLAKAGFVSRIKEFIDRRITDDWLMLEFSSLGFIGKLFRASDLTLLLQFIAMFHREKPVDWLLDLLFINRYCHPEKSVKHCAENDIFTRIQYCYELEFLHFKYVDIADSVCLSFTSVLREHCESKIAKQHRIRHRPSLFQHIGVHSSLAGKVQKLRERDFGKAELYIPHRDNPPAKITTTLKTYMLFDIENAYTGSNYYWAFAPVAQDYILFEFYSAITLIGIVVRTGNPEHQHDILNESAEVLLKKVNEDNFTSIARFSERGTIRVDFTEGVRVTSLKIEIHEGSSNWLIINEMHIIVE</sequence>
<dbReference type="InterPro" id="IPR056576">
    <property type="entry name" value="MGAT4_A/B/C_C"/>
</dbReference>
<evidence type="ECO:0000313" key="7">
    <source>
        <dbReference type="Proteomes" id="UP000276991"/>
    </source>
</evidence>
<dbReference type="AlphaFoldDB" id="A0A498SB06"/>
<evidence type="ECO:0000256" key="1">
    <source>
        <dbReference type="ARBA" id="ARBA00004922"/>
    </source>
</evidence>
<evidence type="ECO:0000259" key="5">
    <source>
        <dbReference type="Pfam" id="PF23524"/>
    </source>
</evidence>
<keyword evidence="2" id="KW-0328">Glycosyltransferase</keyword>
<dbReference type="GO" id="GO:0006487">
    <property type="term" value="P:protein N-linked glycosylation"/>
    <property type="evidence" value="ECO:0007669"/>
    <property type="project" value="TreeGrafter"/>
</dbReference>
<dbReference type="InterPro" id="IPR006759">
    <property type="entry name" value="Glyco_transf_54"/>
</dbReference>
<comment type="pathway">
    <text evidence="1">Protein modification; protein glycosylation.</text>
</comment>
<dbReference type="Pfam" id="PF23524">
    <property type="entry name" value="MGAT4A_C"/>
    <property type="match status" value="1"/>
</dbReference>
<accession>A0A498SB06</accession>
<reference evidence="6 7" key="1">
    <citation type="submission" date="2018-08" db="EMBL/GenBank/DDBJ databases">
        <authorList>
            <person name="Laetsch R D."/>
            <person name="Stevens L."/>
            <person name="Kumar S."/>
            <person name="Blaxter L. M."/>
        </authorList>
    </citation>
    <scope>NUCLEOTIDE SEQUENCE [LARGE SCALE GENOMIC DNA]</scope>
</reference>
<gene>
    <name evidence="6" type="ORF">NAV_LOCUS3788</name>
</gene>
<dbReference type="Proteomes" id="UP000276991">
    <property type="component" value="Unassembled WGS sequence"/>
</dbReference>
<dbReference type="EMBL" id="UPTC01000510">
    <property type="protein sequence ID" value="VBB28979.1"/>
    <property type="molecule type" value="Genomic_DNA"/>
</dbReference>
<feature type="domain" description="MGAT4 A/B/C C-terminal" evidence="5">
    <location>
        <begin position="429"/>
        <end position="548"/>
    </location>
</feature>
<dbReference type="GO" id="GO:0005793">
    <property type="term" value="C:endoplasmic reticulum-Golgi intermediate compartment"/>
    <property type="evidence" value="ECO:0007669"/>
    <property type="project" value="TreeGrafter"/>
</dbReference>
<evidence type="ECO:0000313" key="6">
    <source>
        <dbReference type="EMBL" id="VBB28979.1"/>
    </source>
</evidence>
<dbReference type="STRING" id="6277.A0A498SB06"/>
<dbReference type="OrthoDB" id="2016523at2759"/>
<evidence type="ECO:0000256" key="3">
    <source>
        <dbReference type="ARBA" id="ARBA00022679"/>
    </source>
</evidence>
<keyword evidence="3" id="KW-0808">Transferase</keyword>
<feature type="domain" description="MGAT4 conserved region" evidence="4">
    <location>
        <begin position="120"/>
        <end position="347"/>
    </location>
</feature>
<dbReference type="GO" id="GO:0005795">
    <property type="term" value="C:Golgi stack"/>
    <property type="evidence" value="ECO:0007669"/>
    <property type="project" value="TreeGrafter"/>
</dbReference>
<dbReference type="InterPro" id="IPR057279">
    <property type="entry name" value="MGAT4"/>
</dbReference>
<dbReference type="PANTHER" id="PTHR12062">
    <property type="entry name" value="N-ACETYLGLUCOSAMINYLTRANSFERASE VI"/>
    <property type="match status" value="1"/>
</dbReference>
<name>A0A498SB06_ACAVI</name>
<dbReference type="Pfam" id="PF04666">
    <property type="entry name" value="MGAT4_cons"/>
    <property type="match status" value="1"/>
</dbReference>
<dbReference type="GO" id="GO:0005783">
    <property type="term" value="C:endoplasmic reticulum"/>
    <property type="evidence" value="ECO:0007669"/>
    <property type="project" value="TreeGrafter"/>
</dbReference>
<evidence type="ECO:0000256" key="2">
    <source>
        <dbReference type="ARBA" id="ARBA00022676"/>
    </source>
</evidence>
<dbReference type="PANTHER" id="PTHR12062:SF9">
    <property type="entry name" value="ALPHA-1,3-MANNOSYL-GLYCOPROTEIN 4-BETA-N-ACETYLGLUCOSAMINYLTRANSFERASE A, ISOFORM A"/>
    <property type="match status" value="1"/>
</dbReference>
<protein>
    <submittedName>
        <fullName evidence="6">Uncharacterized protein</fullName>
    </submittedName>
</protein>